<protein>
    <recommendedName>
        <fullName evidence="3">PsbP C-terminal domain-containing protein</fullName>
    </recommendedName>
</protein>
<organism evidence="2">
    <name type="scientific">uncultured Desulfovibrio sp</name>
    <dbReference type="NCBI Taxonomy" id="167968"/>
    <lineage>
        <taxon>Bacteria</taxon>
        <taxon>Pseudomonadati</taxon>
        <taxon>Thermodesulfobacteriota</taxon>
        <taxon>Desulfovibrionia</taxon>
        <taxon>Desulfovibrionales</taxon>
        <taxon>Desulfovibrionaceae</taxon>
        <taxon>Desulfovibrio</taxon>
        <taxon>environmental samples</taxon>
    </lineage>
</organism>
<evidence type="ECO:0000313" key="2">
    <source>
        <dbReference type="EMBL" id="SCM70849.1"/>
    </source>
</evidence>
<dbReference type="RefSeq" id="WP_179979500.1">
    <property type="nucleotide sequence ID" value="NZ_LT608333.1"/>
</dbReference>
<dbReference type="AlphaFoldDB" id="A0A212L0D3"/>
<accession>A0A212L0D3</accession>
<gene>
    <name evidence="2" type="ORF">KL86DES1_10674</name>
</gene>
<evidence type="ECO:0008006" key="3">
    <source>
        <dbReference type="Google" id="ProtNLM"/>
    </source>
</evidence>
<feature type="chain" id="PRO_5012668229" description="PsbP C-terminal domain-containing protein" evidence="1">
    <location>
        <begin position="21"/>
        <end position="151"/>
    </location>
</feature>
<keyword evidence="1" id="KW-0732">Signal</keyword>
<name>A0A212L0D3_9BACT</name>
<evidence type="ECO:0000256" key="1">
    <source>
        <dbReference type="SAM" id="SignalP"/>
    </source>
</evidence>
<sequence>MLKKFVAFVFVMLLAMPALAEELNTKYFTVSVPEGWKAVMPPTEKQGTTSAIFANSAGDASVTLVISPNGGADTKTIAEMFAKQFKAPKPPVEKGGQYTFTFAQQDITSQAWVASQGDVFMLTVMAGDRKSAAAFVKKYVKSADFPALLPK</sequence>
<dbReference type="EMBL" id="FMJC01000001">
    <property type="protein sequence ID" value="SCM70849.1"/>
    <property type="molecule type" value="Genomic_DNA"/>
</dbReference>
<proteinExistence type="predicted"/>
<reference evidence="2" key="1">
    <citation type="submission" date="2016-08" db="EMBL/GenBank/DDBJ databases">
        <authorList>
            <person name="Seilhamer J.J."/>
        </authorList>
    </citation>
    <scope>NUCLEOTIDE SEQUENCE</scope>
    <source>
        <strain evidence="2">86-1</strain>
    </source>
</reference>
<feature type="signal peptide" evidence="1">
    <location>
        <begin position="1"/>
        <end position="20"/>
    </location>
</feature>